<dbReference type="Proteomes" id="UP001059610">
    <property type="component" value="Unassembled WGS sequence"/>
</dbReference>
<accession>A0ABQ5LLX4</accession>
<name>A0ABQ5LLX4_9GAMM</name>
<gene>
    <name evidence="1" type="ORF">SOASR032_31230</name>
</gene>
<sequence length="324" mass="36700">MRHISMPALSMITESLNALVPKLNGERNLFLMQQICSLARGERLQQQVDLALQQNGIDPARIPLTGNSFSLLVNGNIEQQQTVCAAWLATSLSEPVNSSTWYHERKEQETEIIATPQNTINWKFWETQELPRATMTEEERKASEYDKNKLISEAKVTMALSQATAKLYALIANNIPTSPVTEQEYQANVLMTVSNYAGEYLRTIQMLYHGRQPYGLSIHRVSATGFTVADEQGYELERVRNKTSLRYQDVDWLGNGKIMGKDYFVNLKVIADPVIAVQRVEPTEKVLPKVIEEELPKVVEKAPIEEASPKVIEKEPVINRKGKR</sequence>
<evidence type="ECO:0000313" key="2">
    <source>
        <dbReference type="Proteomes" id="UP001059610"/>
    </source>
</evidence>
<protein>
    <submittedName>
        <fullName evidence="1">Uncharacterized protein</fullName>
    </submittedName>
</protein>
<comment type="caution">
    <text evidence="1">The sequence shown here is derived from an EMBL/GenBank/DDBJ whole genome shotgun (WGS) entry which is preliminary data.</text>
</comment>
<evidence type="ECO:0000313" key="1">
    <source>
        <dbReference type="EMBL" id="GKX64554.1"/>
    </source>
</evidence>
<keyword evidence="2" id="KW-1185">Reference proteome</keyword>
<dbReference type="EMBL" id="BRLJ01000013">
    <property type="protein sequence ID" value="GKX64554.1"/>
    <property type="molecule type" value="Genomic_DNA"/>
</dbReference>
<proteinExistence type="predicted"/>
<organism evidence="1 2">
    <name type="scientific">Pragia fontium</name>
    <dbReference type="NCBI Taxonomy" id="82985"/>
    <lineage>
        <taxon>Bacteria</taxon>
        <taxon>Pseudomonadati</taxon>
        <taxon>Pseudomonadota</taxon>
        <taxon>Gammaproteobacteria</taxon>
        <taxon>Enterobacterales</taxon>
        <taxon>Budviciaceae</taxon>
        <taxon>Pragia</taxon>
    </lineage>
</organism>
<reference evidence="1" key="1">
    <citation type="submission" date="2022-06" db="EMBL/GenBank/DDBJ databases">
        <title>Draft genome sequences of Pragia fontium str. JCM24417.</title>
        <authorList>
            <person name="Wakabayashi Y."/>
            <person name="Kojima K."/>
        </authorList>
    </citation>
    <scope>NUCLEOTIDE SEQUENCE</scope>
    <source>
        <strain evidence="1">JCM 24417</strain>
    </source>
</reference>